<proteinExistence type="predicted"/>
<name>A0A7W7T767_9PSEU</name>
<comment type="caution">
    <text evidence="1">The sequence shown here is derived from an EMBL/GenBank/DDBJ whole genome shotgun (WGS) entry which is preliminary data.</text>
</comment>
<gene>
    <name evidence="1" type="ORF">F4559_005183</name>
</gene>
<evidence type="ECO:0000313" key="1">
    <source>
        <dbReference type="EMBL" id="MBB4967824.1"/>
    </source>
</evidence>
<accession>A0A7W7T767</accession>
<reference evidence="1 2" key="1">
    <citation type="submission" date="2020-08" db="EMBL/GenBank/DDBJ databases">
        <title>Sequencing the genomes of 1000 actinobacteria strains.</title>
        <authorList>
            <person name="Klenk H.-P."/>
        </authorList>
    </citation>
    <scope>NUCLEOTIDE SEQUENCE [LARGE SCALE GENOMIC DNA]</scope>
    <source>
        <strain evidence="1 2">DSM 45084</strain>
    </source>
</reference>
<protein>
    <submittedName>
        <fullName evidence="1">Uncharacterized protein</fullName>
    </submittedName>
</protein>
<dbReference type="RefSeq" id="WP_184672835.1">
    <property type="nucleotide sequence ID" value="NZ_BAABAI010000016.1"/>
</dbReference>
<keyword evidence="2" id="KW-1185">Reference proteome</keyword>
<dbReference type="AlphaFoldDB" id="A0A7W7T767"/>
<organism evidence="1 2">
    <name type="scientific">Saccharothrix violaceirubra</name>
    <dbReference type="NCBI Taxonomy" id="413306"/>
    <lineage>
        <taxon>Bacteria</taxon>
        <taxon>Bacillati</taxon>
        <taxon>Actinomycetota</taxon>
        <taxon>Actinomycetes</taxon>
        <taxon>Pseudonocardiales</taxon>
        <taxon>Pseudonocardiaceae</taxon>
        <taxon>Saccharothrix</taxon>
    </lineage>
</organism>
<sequence>MEDDGLTPYYYAGSECSIVAFWVRDEVELMVTKYKPDEDGAAVPDVSIDIVMSWEEFRSFASDAMRVCAEHDAG</sequence>
<dbReference type="EMBL" id="JACHJS010000001">
    <property type="protein sequence ID" value="MBB4967824.1"/>
    <property type="molecule type" value="Genomic_DNA"/>
</dbReference>
<evidence type="ECO:0000313" key="2">
    <source>
        <dbReference type="Proteomes" id="UP000542674"/>
    </source>
</evidence>
<dbReference type="Proteomes" id="UP000542674">
    <property type="component" value="Unassembled WGS sequence"/>
</dbReference>